<proteinExistence type="predicted"/>
<evidence type="ECO:0000313" key="1">
    <source>
        <dbReference type="EMBL" id="TBU12885.1"/>
    </source>
</evidence>
<gene>
    <name evidence="1" type="ORF">CWI38_0595p0050</name>
</gene>
<accession>A0A4Q9LYS2</accession>
<dbReference type="Proteomes" id="UP000292282">
    <property type="component" value="Unassembled WGS sequence"/>
</dbReference>
<protein>
    <submittedName>
        <fullName evidence="1">Uncharacterized protein</fullName>
    </submittedName>
</protein>
<evidence type="ECO:0000313" key="2">
    <source>
        <dbReference type="Proteomes" id="UP000292282"/>
    </source>
</evidence>
<keyword evidence="2" id="KW-1185">Reference proteome</keyword>
<reference evidence="1 2" key="1">
    <citation type="submission" date="2017-12" db="EMBL/GenBank/DDBJ databases">
        <authorList>
            <person name="Pombert J.-F."/>
            <person name="Haag K.L."/>
            <person name="Ebert D."/>
        </authorList>
    </citation>
    <scope>NUCLEOTIDE SEQUENCE [LARGE SCALE GENOMIC DNA]</scope>
    <source>
        <strain evidence="1">IL-G-3</strain>
    </source>
</reference>
<organism evidence="1 2">
    <name type="scientific">Hamiltosporidium tvaerminnensis</name>
    <dbReference type="NCBI Taxonomy" id="1176355"/>
    <lineage>
        <taxon>Eukaryota</taxon>
        <taxon>Fungi</taxon>
        <taxon>Fungi incertae sedis</taxon>
        <taxon>Microsporidia</taxon>
        <taxon>Dubosqiidae</taxon>
        <taxon>Hamiltosporidium</taxon>
    </lineage>
</organism>
<dbReference type="VEuPathDB" id="MicrosporidiaDB:CWI38_0595p0050"/>
<dbReference type="AlphaFoldDB" id="A0A4Q9LYS2"/>
<sequence>MMKVKELIQLWENRIQVNKANDKTEYMFSEESSVFIAESNKRSDGLEIKTIDIVFEENHEKIDIDKSTTENLIENTPIQNTRQYSQQDVLDLINEMVIKIKNTRIELTIPEENYKKTKYKKIFKNRGYSGSHYTMIGINGQLYDIFR</sequence>
<name>A0A4Q9LYS2_9MICR</name>
<dbReference type="EMBL" id="PITK01000595">
    <property type="protein sequence ID" value="TBU12885.1"/>
    <property type="molecule type" value="Genomic_DNA"/>
</dbReference>
<comment type="caution">
    <text evidence="1">The sequence shown here is derived from an EMBL/GenBank/DDBJ whole genome shotgun (WGS) entry which is preliminary data.</text>
</comment>